<keyword evidence="2" id="KW-1185">Reference proteome</keyword>
<sequence length="192" mass="21404">MTMPQLQIALIMETTSMKAHNISAWDHLQHMLSFCRSNIELVESSMSSQCLSSRRSDQEFVSCELKSITVVCQLADRNQVVGVVTKPLIATLLPHHLRHLEPSSPKDEEANKDGSSIFLRWSSLSMLLANPTNLSTATTSTELEADAAIGQPHQSAQSPQTLSSLEGLLRSLSHLLRYHDQTHERRRAPYTS</sequence>
<evidence type="ECO:0000313" key="1">
    <source>
        <dbReference type="EMBL" id="EFJ11206.1"/>
    </source>
</evidence>
<accession>D8SWD2</accession>
<dbReference type="AlphaFoldDB" id="D8SWD2"/>
<dbReference type="HOGENOM" id="CLU_1417353_0_0_1"/>
<evidence type="ECO:0000313" key="2">
    <source>
        <dbReference type="Proteomes" id="UP000001514"/>
    </source>
</evidence>
<dbReference type="EMBL" id="GL377648">
    <property type="protein sequence ID" value="EFJ11206.1"/>
    <property type="molecule type" value="Genomic_DNA"/>
</dbReference>
<protein>
    <submittedName>
        <fullName evidence="1">Uncharacterized protein</fullName>
    </submittedName>
</protein>
<organism evidence="2">
    <name type="scientific">Selaginella moellendorffii</name>
    <name type="common">Spikemoss</name>
    <dbReference type="NCBI Taxonomy" id="88036"/>
    <lineage>
        <taxon>Eukaryota</taxon>
        <taxon>Viridiplantae</taxon>
        <taxon>Streptophyta</taxon>
        <taxon>Embryophyta</taxon>
        <taxon>Tracheophyta</taxon>
        <taxon>Lycopodiopsida</taxon>
        <taxon>Selaginellales</taxon>
        <taxon>Selaginellaceae</taxon>
        <taxon>Selaginella</taxon>
    </lineage>
</organism>
<dbReference type="InParanoid" id="D8SWD2"/>
<dbReference type="Proteomes" id="UP000001514">
    <property type="component" value="Unassembled WGS sequence"/>
</dbReference>
<gene>
    <name evidence="1" type="ORF">SELMODRAFT_426440</name>
</gene>
<reference evidence="1 2" key="1">
    <citation type="journal article" date="2011" name="Science">
        <title>The Selaginella genome identifies genetic changes associated with the evolution of vascular plants.</title>
        <authorList>
            <person name="Banks J.A."/>
            <person name="Nishiyama T."/>
            <person name="Hasebe M."/>
            <person name="Bowman J.L."/>
            <person name="Gribskov M."/>
            <person name="dePamphilis C."/>
            <person name="Albert V.A."/>
            <person name="Aono N."/>
            <person name="Aoyama T."/>
            <person name="Ambrose B.A."/>
            <person name="Ashton N.W."/>
            <person name="Axtell M.J."/>
            <person name="Barker E."/>
            <person name="Barker M.S."/>
            <person name="Bennetzen J.L."/>
            <person name="Bonawitz N.D."/>
            <person name="Chapple C."/>
            <person name="Cheng C."/>
            <person name="Correa L.G."/>
            <person name="Dacre M."/>
            <person name="DeBarry J."/>
            <person name="Dreyer I."/>
            <person name="Elias M."/>
            <person name="Engstrom E.M."/>
            <person name="Estelle M."/>
            <person name="Feng L."/>
            <person name="Finet C."/>
            <person name="Floyd S.K."/>
            <person name="Frommer W.B."/>
            <person name="Fujita T."/>
            <person name="Gramzow L."/>
            <person name="Gutensohn M."/>
            <person name="Harholt J."/>
            <person name="Hattori M."/>
            <person name="Heyl A."/>
            <person name="Hirai T."/>
            <person name="Hiwatashi Y."/>
            <person name="Ishikawa M."/>
            <person name="Iwata M."/>
            <person name="Karol K.G."/>
            <person name="Koehler B."/>
            <person name="Kolukisaoglu U."/>
            <person name="Kubo M."/>
            <person name="Kurata T."/>
            <person name="Lalonde S."/>
            <person name="Li K."/>
            <person name="Li Y."/>
            <person name="Litt A."/>
            <person name="Lyons E."/>
            <person name="Manning G."/>
            <person name="Maruyama T."/>
            <person name="Michael T.P."/>
            <person name="Mikami K."/>
            <person name="Miyazaki S."/>
            <person name="Morinaga S."/>
            <person name="Murata T."/>
            <person name="Mueller-Roeber B."/>
            <person name="Nelson D.R."/>
            <person name="Obara M."/>
            <person name="Oguri Y."/>
            <person name="Olmstead R.G."/>
            <person name="Onodera N."/>
            <person name="Petersen B.L."/>
            <person name="Pils B."/>
            <person name="Prigge M."/>
            <person name="Rensing S.A."/>
            <person name="Riano-Pachon D.M."/>
            <person name="Roberts A.W."/>
            <person name="Sato Y."/>
            <person name="Scheller H.V."/>
            <person name="Schulz B."/>
            <person name="Schulz C."/>
            <person name="Shakirov E.V."/>
            <person name="Shibagaki N."/>
            <person name="Shinohara N."/>
            <person name="Shippen D.E."/>
            <person name="Soerensen I."/>
            <person name="Sotooka R."/>
            <person name="Sugimoto N."/>
            <person name="Sugita M."/>
            <person name="Sumikawa N."/>
            <person name="Tanurdzic M."/>
            <person name="Theissen G."/>
            <person name="Ulvskov P."/>
            <person name="Wakazuki S."/>
            <person name="Weng J.K."/>
            <person name="Willats W.W."/>
            <person name="Wipf D."/>
            <person name="Wolf P.G."/>
            <person name="Yang L."/>
            <person name="Zimmer A.D."/>
            <person name="Zhu Q."/>
            <person name="Mitros T."/>
            <person name="Hellsten U."/>
            <person name="Loque D."/>
            <person name="Otillar R."/>
            <person name="Salamov A."/>
            <person name="Schmutz J."/>
            <person name="Shapiro H."/>
            <person name="Lindquist E."/>
            <person name="Lucas S."/>
            <person name="Rokhsar D."/>
            <person name="Grigoriev I.V."/>
        </authorList>
    </citation>
    <scope>NUCLEOTIDE SEQUENCE [LARGE SCALE GENOMIC DNA]</scope>
</reference>
<dbReference type="Gramene" id="EFJ11206">
    <property type="protein sequence ID" value="EFJ11206"/>
    <property type="gene ID" value="SELMODRAFT_426440"/>
</dbReference>
<name>D8SWD2_SELML</name>
<dbReference type="KEGG" id="smo:SELMODRAFT_426440"/>
<proteinExistence type="predicted"/>